<sequence>MEKFYKNQNLNNFYDFTIYLENKNENNLKSIKCHKGILMNRSFFFFSLFKQNSEKRKIFLKEYDFEVVNSIINYIYSSKIIFTSQNYPQMLKLAINFKLDLLKIRIEKEIEKEIQKI</sequence>
<dbReference type="PROSITE" id="PS50097">
    <property type="entry name" value="BTB"/>
    <property type="match status" value="1"/>
</dbReference>
<dbReference type="Gene3D" id="3.30.710.10">
    <property type="entry name" value="Potassium Channel Kv1.1, Chain A"/>
    <property type="match status" value="1"/>
</dbReference>
<name>A0A9Q0LGL6_ANAIG</name>
<dbReference type="EMBL" id="JAPDFW010000081">
    <property type="protein sequence ID" value="KAJ5072472.1"/>
    <property type="molecule type" value="Genomic_DNA"/>
</dbReference>
<dbReference type="CDD" id="cd18186">
    <property type="entry name" value="BTB_POZ_ZBTB_KLHL-like"/>
    <property type="match status" value="1"/>
</dbReference>
<dbReference type="AlphaFoldDB" id="A0A9Q0LGL6"/>
<reference evidence="2" key="1">
    <citation type="submission" date="2022-10" db="EMBL/GenBank/DDBJ databases">
        <title>Novel sulphate-reducing endosymbionts in the free-living metamonad Anaeramoeba.</title>
        <authorList>
            <person name="Jerlstrom-Hultqvist J."/>
            <person name="Cepicka I."/>
            <person name="Gallot-Lavallee L."/>
            <person name="Salas-Leiva D."/>
            <person name="Curtis B.A."/>
            <person name="Zahonova K."/>
            <person name="Pipaliya S."/>
            <person name="Dacks J."/>
            <person name="Roger A.J."/>
        </authorList>
    </citation>
    <scope>NUCLEOTIDE SEQUENCE</scope>
    <source>
        <strain evidence="2">BMAN</strain>
    </source>
</reference>
<dbReference type="SMART" id="SM00225">
    <property type="entry name" value="BTB"/>
    <property type="match status" value="1"/>
</dbReference>
<dbReference type="Pfam" id="PF00651">
    <property type="entry name" value="BTB"/>
    <property type="match status" value="1"/>
</dbReference>
<gene>
    <name evidence="2" type="ORF">M0811_01487</name>
</gene>
<keyword evidence="3" id="KW-1185">Reference proteome</keyword>
<dbReference type="InterPro" id="IPR011333">
    <property type="entry name" value="SKP1/BTB/POZ_sf"/>
</dbReference>
<dbReference type="InterPro" id="IPR000210">
    <property type="entry name" value="BTB/POZ_dom"/>
</dbReference>
<organism evidence="2 3">
    <name type="scientific">Anaeramoeba ignava</name>
    <name type="common">Anaerobic marine amoeba</name>
    <dbReference type="NCBI Taxonomy" id="1746090"/>
    <lineage>
        <taxon>Eukaryota</taxon>
        <taxon>Metamonada</taxon>
        <taxon>Anaeramoebidae</taxon>
        <taxon>Anaeramoeba</taxon>
    </lineage>
</organism>
<protein>
    <submittedName>
        <fullName evidence="2">Kelch-like protein 24 isoform x1</fullName>
    </submittedName>
</protein>
<dbReference type="SUPFAM" id="SSF54695">
    <property type="entry name" value="POZ domain"/>
    <property type="match status" value="1"/>
</dbReference>
<proteinExistence type="predicted"/>
<accession>A0A9Q0LGL6</accession>
<evidence type="ECO:0000259" key="1">
    <source>
        <dbReference type="PROSITE" id="PS50097"/>
    </source>
</evidence>
<dbReference type="Proteomes" id="UP001149090">
    <property type="component" value="Unassembled WGS sequence"/>
</dbReference>
<comment type="caution">
    <text evidence="2">The sequence shown here is derived from an EMBL/GenBank/DDBJ whole genome shotgun (WGS) entry which is preliminary data.</text>
</comment>
<feature type="domain" description="BTB" evidence="1">
    <location>
        <begin position="14"/>
        <end position="84"/>
    </location>
</feature>
<evidence type="ECO:0000313" key="2">
    <source>
        <dbReference type="EMBL" id="KAJ5072472.1"/>
    </source>
</evidence>
<evidence type="ECO:0000313" key="3">
    <source>
        <dbReference type="Proteomes" id="UP001149090"/>
    </source>
</evidence>